<dbReference type="InterPro" id="IPR023231">
    <property type="entry name" value="GSKIP_dom_sf"/>
</dbReference>
<feature type="domain" description="GSKIP" evidence="1">
    <location>
        <begin position="18"/>
        <end position="115"/>
    </location>
</feature>
<keyword evidence="3" id="KW-1185">Reference proteome</keyword>
<organism evidence="2 3">
    <name type="scientific">Phellinidium pouzarii</name>
    <dbReference type="NCBI Taxonomy" id="167371"/>
    <lineage>
        <taxon>Eukaryota</taxon>
        <taxon>Fungi</taxon>
        <taxon>Dikarya</taxon>
        <taxon>Basidiomycota</taxon>
        <taxon>Agaricomycotina</taxon>
        <taxon>Agaricomycetes</taxon>
        <taxon>Hymenochaetales</taxon>
        <taxon>Hymenochaetaceae</taxon>
        <taxon>Phellinidium</taxon>
    </lineage>
</organism>
<gene>
    <name evidence="2" type="ORF">EW145_g5125</name>
</gene>
<dbReference type="Proteomes" id="UP000308199">
    <property type="component" value="Unassembled WGS sequence"/>
</dbReference>
<dbReference type="SUPFAM" id="SSF103107">
    <property type="entry name" value="Hypothetical protein c14orf129, hspc210"/>
    <property type="match status" value="1"/>
</dbReference>
<accession>A0A4S4L301</accession>
<evidence type="ECO:0000313" key="3">
    <source>
        <dbReference type="Proteomes" id="UP000308199"/>
    </source>
</evidence>
<name>A0A4S4L301_9AGAM</name>
<dbReference type="Gene3D" id="3.30.2280.10">
    <property type="entry name" value="Hypothetical protein (hspc210)"/>
    <property type="match status" value="1"/>
</dbReference>
<sequence length="116" mass="12406">MSSEPTSPIRTSSSFFKEELARALAEQTFGIGGYTLGHSSVHEASASVQLLERVRLDINLSIRGFQVTGVSAHAGASAAIAADSSMVFETVDALLQHCSPLYSVRRTETLFAKLMS</sequence>
<dbReference type="InterPro" id="IPR007967">
    <property type="entry name" value="GSKIP_dom"/>
</dbReference>
<comment type="caution">
    <text evidence="2">The sequence shown here is derived from an EMBL/GenBank/DDBJ whole genome shotgun (WGS) entry which is preliminary data.</text>
</comment>
<dbReference type="EMBL" id="SGPK01000294">
    <property type="protein sequence ID" value="THH04998.1"/>
    <property type="molecule type" value="Genomic_DNA"/>
</dbReference>
<dbReference type="OrthoDB" id="5804279at2759"/>
<evidence type="ECO:0000313" key="2">
    <source>
        <dbReference type="EMBL" id="THH04998.1"/>
    </source>
</evidence>
<reference evidence="2 3" key="1">
    <citation type="submission" date="2019-02" db="EMBL/GenBank/DDBJ databases">
        <title>Genome sequencing of the rare red list fungi Phellinidium pouzarii.</title>
        <authorList>
            <person name="Buettner E."/>
            <person name="Kellner H."/>
        </authorList>
    </citation>
    <scope>NUCLEOTIDE SEQUENCE [LARGE SCALE GENOMIC DNA]</scope>
    <source>
        <strain evidence="2 3">DSM 108285</strain>
    </source>
</reference>
<dbReference type="Pfam" id="PF05303">
    <property type="entry name" value="GSKIP_dom"/>
    <property type="match status" value="1"/>
</dbReference>
<dbReference type="AlphaFoldDB" id="A0A4S4L301"/>
<evidence type="ECO:0000259" key="1">
    <source>
        <dbReference type="Pfam" id="PF05303"/>
    </source>
</evidence>
<protein>
    <recommendedName>
        <fullName evidence="1">GSKIP domain-containing protein</fullName>
    </recommendedName>
</protein>
<proteinExistence type="predicted"/>